<name>A0A286GYJ8_9PROT</name>
<dbReference type="SUPFAM" id="SSF53335">
    <property type="entry name" value="S-adenosyl-L-methionine-dependent methyltransferases"/>
    <property type="match status" value="1"/>
</dbReference>
<gene>
    <name evidence="1" type="ORF">SAMN05421508_1126</name>
</gene>
<sequence>MTAAALRRFGFEPLAEPPWREAEAGPWRLRVQRGSAAHGYVSRTVVEPRRAVLCKGRTPWMSNGALERESHAWHGERARGLVVVAGLGMGLHAHAVAAKPEVERVVVAEVAPDVIAVMCAGSGFDAWPHRDKVTLLQADVLAPDFAARLAAATGGRRPDYLYADIWPDYPAAAAPAQTAALVRALDPVAAGWWGQELAAAAWAHRRRLPLAPATLDAWAAATGLPPLAAEERHAAFVRAAAALVDVAALAGEARPGWLDRLRQRVEYPALRLAIGRRDR</sequence>
<proteinExistence type="predicted"/>
<accession>A0A286GYJ8</accession>
<dbReference type="InterPro" id="IPR029063">
    <property type="entry name" value="SAM-dependent_MTases_sf"/>
</dbReference>
<evidence type="ECO:0008006" key="3">
    <source>
        <dbReference type="Google" id="ProtNLM"/>
    </source>
</evidence>
<reference evidence="1 2" key="1">
    <citation type="submission" date="2017-09" db="EMBL/GenBank/DDBJ databases">
        <authorList>
            <person name="Ehlers B."/>
            <person name="Leendertz F.H."/>
        </authorList>
    </citation>
    <scope>NUCLEOTIDE SEQUENCE [LARGE SCALE GENOMIC DNA]</scope>
    <source>
        <strain evidence="1 2">USBA 140</strain>
    </source>
</reference>
<evidence type="ECO:0000313" key="2">
    <source>
        <dbReference type="Proteomes" id="UP000219621"/>
    </source>
</evidence>
<keyword evidence="2" id="KW-1185">Reference proteome</keyword>
<dbReference type="OrthoDB" id="7338969at2"/>
<evidence type="ECO:0000313" key="1">
    <source>
        <dbReference type="EMBL" id="SOE00266.1"/>
    </source>
</evidence>
<dbReference type="Proteomes" id="UP000219621">
    <property type="component" value="Unassembled WGS sequence"/>
</dbReference>
<protein>
    <recommendedName>
        <fullName evidence="3">Spermidine synthase</fullName>
    </recommendedName>
</protein>
<dbReference type="EMBL" id="OCNJ01000012">
    <property type="protein sequence ID" value="SOE00266.1"/>
    <property type="molecule type" value="Genomic_DNA"/>
</dbReference>
<organism evidence="1 2">
    <name type="scientific">Caenispirillum bisanense</name>
    <dbReference type="NCBI Taxonomy" id="414052"/>
    <lineage>
        <taxon>Bacteria</taxon>
        <taxon>Pseudomonadati</taxon>
        <taxon>Pseudomonadota</taxon>
        <taxon>Alphaproteobacteria</taxon>
        <taxon>Rhodospirillales</taxon>
        <taxon>Novispirillaceae</taxon>
        <taxon>Caenispirillum</taxon>
    </lineage>
</organism>
<dbReference type="AlphaFoldDB" id="A0A286GYJ8"/>
<dbReference type="RefSeq" id="WP_097281127.1">
    <property type="nucleotide sequence ID" value="NZ_OCNJ01000012.1"/>
</dbReference>
<dbReference type="Gene3D" id="3.40.50.150">
    <property type="entry name" value="Vaccinia Virus protein VP39"/>
    <property type="match status" value="1"/>
</dbReference>